<comment type="similarity">
    <text evidence="1">Belongs to the GSP E family.</text>
</comment>
<keyword evidence="4" id="KW-1185">Reference proteome</keyword>
<dbReference type="SUPFAM" id="SSF52540">
    <property type="entry name" value="P-loop containing nucleoside triphosphate hydrolases"/>
    <property type="match status" value="1"/>
</dbReference>
<feature type="domain" description="Bacterial type II secretion system protein E" evidence="2">
    <location>
        <begin position="89"/>
        <end position="366"/>
    </location>
</feature>
<dbReference type="Proteomes" id="UP000679307">
    <property type="component" value="Chromosome"/>
</dbReference>
<dbReference type="Gene3D" id="3.40.50.300">
    <property type="entry name" value="P-loop containing nucleotide triphosphate hydrolases"/>
    <property type="match status" value="1"/>
</dbReference>
<proteinExistence type="inferred from homology"/>
<gene>
    <name evidence="3" type="ORF">ENKNEFLB_01567</name>
</gene>
<sequence>MTDLDYTLIKRLQAELGRLRQEDISRRRSANLPSLAGPDAVQHGKALVQRVIGDYEAGLAETGGDTLAWEARQDLVEALEARLFGAGSLQALLDDENVENIDINGFQHVYVEYADGTTAKVRPIAGSDEELVETIQTLAAHEGLSARAFDVANVRVNLRLPDGSRLYAVQSVTKQPVVSIRRHRHTRVTLKDLVGLETVDQEMSELLSALVHARKNVMVAGATSAGKTTLLRALASEIGPDERILTVERSLELGLDGDIDHHPNAIAFEERLPNTEGAGAVTMAELVRDTLRMNPSRVIVGEVLGDEVVTMLNAMTQGNDGSLSTIHANSSSDVVHKIATYAIQAPERLPWEATVRLVATALDFIVFIRRIRGEEGQRRLVESVREIAGISDDGQLQTNELWGLDPSGNVVRRHGVQVRAQDELMAVGWRPNTGGWS</sequence>
<evidence type="ECO:0000313" key="3">
    <source>
        <dbReference type="EMBL" id="QVT79186.1"/>
    </source>
</evidence>
<dbReference type="InterPro" id="IPR050921">
    <property type="entry name" value="T4SS_GSP_E_ATPase"/>
</dbReference>
<evidence type="ECO:0000259" key="2">
    <source>
        <dbReference type="Pfam" id="PF00437"/>
    </source>
</evidence>
<reference evidence="3 4" key="1">
    <citation type="submission" date="2021-05" db="EMBL/GenBank/DDBJ databases">
        <title>Complete genome of Nocardioides aquaticus KCTC 9944T isolated from meromictic and hypersaline Ekho Lake, Antarctica.</title>
        <authorList>
            <person name="Hwang K."/>
            <person name="Kim K.M."/>
            <person name="Choe H."/>
        </authorList>
    </citation>
    <scope>NUCLEOTIDE SEQUENCE [LARGE SCALE GENOMIC DNA]</scope>
    <source>
        <strain evidence="3 4">KCTC 9944</strain>
    </source>
</reference>
<dbReference type="InterPro" id="IPR027417">
    <property type="entry name" value="P-loop_NTPase"/>
</dbReference>
<protein>
    <submittedName>
        <fullName evidence="3">Conjugal transfer protein</fullName>
    </submittedName>
</protein>
<accession>A0ABX8EHW3</accession>
<dbReference type="Gene3D" id="3.30.450.380">
    <property type="match status" value="1"/>
</dbReference>
<dbReference type="PANTHER" id="PTHR30486:SF15">
    <property type="entry name" value="TYPE II_IV SECRETION SYSTEM ATPASE"/>
    <property type="match status" value="1"/>
</dbReference>
<dbReference type="RefSeq" id="WP_214058664.1">
    <property type="nucleotide sequence ID" value="NZ_BAAAHS010000177.1"/>
</dbReference>
<evidence type="ECO:0000313" key="4">
    <source>
        <dbReference type="Proteomes" id="UP000679307"/>
    </source>
</evidence>
<dbReference type="InterPro" id="IPR001482">
    <property type="entry name" value="T2SS/T4SS_dom"/>
</dbReference>
<name>A0ABX8EHW3_9ACTN</name>
<organism evidence="3 4">
    <name type="scientific">Nocardioides aquaticus</name>
    <dbReference type="NCBI Taxonomy" id="160826"/>
    <lineage>
        <taxon>Bacteria</taxon>
        <taxon>Bacillati</taxon>
        <taxon>Actinomycetota</taxon>
        <taxon>Actinomycetes</taxon>
        <taxon>Propionibacteriales</taxon>
        <taxon>Nocardioidaceae</taxon>
        <taxon>Nocardioides</taxon>
    </lineage>
</organism>
<evidence type="ECO:0000256" key="1">
    <source>
        <dbReference type="ARBA" id="ARBA00006611"/>
    </source>
</evidence>
<dbReference type="EMBL" id="CP075371">
    <property type="protein sequence ID" value="QVT79186.1"/>
    <property type="molecule type" value="Genomic_DNA"/>
</dbReference>
<dbReference type="Pfam" id="PF00437">
    <property type="entry name" value="T2SSE"/>
    <property type="match status" value="1"/>
</dbReference>
<dbReference type="PANTHER" id="PTHR30486">
    <property type="entry name" value="TWITCHING MOTILITY PROTEIN PILT"/>
    <property type="match status" value="1"/>
</dbReference>
<dbReference type="CDD" id="cd01130">
    <property type="entry name" value="VirB11-like_ATPase"/>
    <property type="match status" value="1"/>
</dbReference>